<dbReference type="PATRIC" id="fig|1348334.3.peg.4150"/>
<dbReference type="AlphaFoldDB" id="U7QH37"/>
<reference evidence="1 2" key="1">
    <citation type="journal article" date="2013" name="Front. Microbiol.">
        <title>Comparative genomic analyses of the cyanobacterium, Lyngbya aestuarii BL J, a powerful hydrogen producer.</title>
        <authorList>
            <person name="Kothari A."/>
            <person name="Vaughn M."/>
            <person name="Garcia-Pichel F."/>
        </authorList>
    </citation>
    <scope>NUCLEOTIDE SEQUENCE [LARGE SCALE GENOMIC DNA]</scope>
    <source>
        <strain evidence="1 2">BL J</strain>
    </source>
</reference>
<accession>U7QH37</accession>
<protein>
    <submittedName>
        <fullName evidence="1">Uncharacterized protein</fullName>
    </submittedName>
</protein>
<keyword evidence="2" id="KW-1185">Reference proteome</keyword>
<evidence type="ECO:0000313" key="2">
    <source>
        <dbReference type="Proteomes" id="UP000017127"/>
    </source>
</evidence>
<comment type="caution">
    <text evidence="1">The sequence shown here is derived from an EMBL/GenBank/DDBJ whole genome shotgun (WGS) entry which is preliminary data.</text>
</comment>
<organism evidence="1 2">
    <name type="scientific">Lyngbya aestuarii BL J</name>
    <dbReference type="NCBI Taxonomy" id="1348334"/>
    <lineage>
        <taxon>Bacteria</taxon>
        <taxon>Bacillati</taxon>
        <taxon>Cyanobacteriota</taxon>
        <taxon>Cyanophyceae</taxon>
        <taxon>Oscillatoriophycideae</taxon>
        <taxon>Oscillatoriales</taxon>
        <taxon>Microcoleaceae</taxon>
        <taxon>Lyngbya</taxon>
    </lineage>
</organism>
<evidence type="ECO:0000313" key="1">
    <source>
        <dbReference type="EMBL" id="ERT05751.1"/>
    </source>
</evidence>
<proteinExistence type="predicted"/>
<dbReference type="Proteomes" id="UP000017127">
    <property type="component" value="Unassembled WGS sequence"/>
</dbReference>
<name>U7QH37_9CYAN</name>
<sequence>MLRFLSKIDQVDLFLFTRVTMDSSSPFQSGQIVKLDHDHHCLYAEVIQVVTTRQVCWVRPLMLVEFSGEDHSPEPPFWASPPPQNLYNLRDSSDLIWPLKLFQPAIDTEVIPLLVQLDSPDGKNSQAATTAHQQLRTFIRQVWQAYPDAFPQ</sequence>
<dbReference type="EMBL" id="AUZM01000050">
    <property type="protein sequence ID" value="ERT05751.1"/>
    <property type="molecule type" value="Genomic_DNA"/>
</dbReference>
<gene>
    <name evidence="1" type="ORF">M595_4295</name>
</gene>